<dbReference type="PROSITE" id="PS51186">
    <property type="entry name" value="GNAT"/>
    <property type="match status" value="1"/>
</dbReference>
<dbReference type="AlphaFoldDB" id="A0A544VQI1"/>
<comment type="caution">
    <text evidence="5">The sequence shown here is derived from an EMBL/GenBank/DDBJ whole genome shotgun (WGS) entry which is preliminary data.</text>
</comment>
<dbReference type="PANTHER" id="PTHR43877:SF2">
    <property type="entry name" value="AMINOALKYLPHOSPHONATE N-ACETYLTRANSFERASE-RELATED"/>
    <property type="match status" value="1"/>
</dbReference>
<dbReference type="InterPro" id="IPR016181">
    <property type="entry name" value="Acyl_CoA_acyltransferase"/>
</dbReference>
<dbReference type="GO" id="GO:0016747">
    <property type="term" value="F:acyltransferase activity, transferring groups other than amino-acyl groups"/>
    <property type="evidence" value="ECO:0007669"/>
    <property type="project" value="InterPro"/>
</dbReference>
<feature type="compositionally biased region" description="Polar residues" evidence="3">
    <location>
        <begin position="184"/>
        <end position="197"/>
    </location>
</feature>
<evidence type="ECO:0000313" key="6">
    <source>
        <dbReference type="Proteomes" id="UP000315759"/>
    </source>
</evidence>
<organism evidence="5 6">
    <name type="scientific">Mycolicibacterium hodleri</name>
    <dbReference type="NCBI Taxonomy" id="49897"/>
    <lineage>
        <taxon>Bacteria</taxon>
        <taxon>Bacillati</taxon>
        <taxon>Actinomycetota</taxon>
        <taxon>Actinomycetes</taxon>
        <taxon>Mycobacteriales</taxon>
        <taxon>Mycobacteriaceae</taxon>
        <taxon>Mycolicibacterium</taxon>
    </lineage>
</organism>
<evidence type="ECO:0000259" key="4">
    <source>
        <dbReference type="PROSITE" id="PS51186"/>
    </source>
</evidence>
<evidence type="ECO:0000256" key="2">
    <source>
        <dbReference type="ARBA" id="ARBA00023315"/>
    </source>
</evidence>
<dbReference type="InterPro" id="IPR000182">
    <property type="entry name" value="GNAT_dom"/>
</dbReference>
<gene>
    <name evidence="5" type="ORF">D8S82_33160</name>
</gene>
<feature type="region of interest" description="Disordered" evidence="3">
    <location>
        <begin position="182"/>
        <end position="205"/>
    </location>
</feature>
<dbReference type="Proteomes" id="UP000315759">
    <property type="component" value="Unassembled WGS sequence"/>
</dbReference>
<proteinExistence type="predicted"/>
<dbReference type="InterPro" id="IPR050832">
    <property type="entry name" value="Bact_Acetyltransf"/>
</dbReference>
<reference evidence="5 6" key="1">
    <citation type="submission" date="2018-10" db="EMBL/GenBank/DDBJ databases">
        <title>Draft genome of Mycobacterium hodleri strain B.</title>
        <authorList>
            <person name="Amande T.J."/>
            <person name="Mcgenity T.J."/>
        </authorList>
    </citation>
    <scope>NUCLEOTIDE SEQUENCE [LARGE SCALE GENOMIC DNA]</scope>
    <source>
        <strain evidence="5 6">B</strain>
    </source>
</reference>
<dbReference type="EMBL" id="VIFX01000092">
    <property type="protein sequence ID" value="TQR82235.1"/>
    <property type="molecule type" value="Genomic_DNA"/>
</dbReference>
<feature type="domain" description="N-acetyltransferase" evidence="4">
    <location>
        <begin position="3"/>
        <end position="177"/>
    </location>
</feature>
<dbReference type="CDD" id="cd04301">
    <property type="entry name" value="NAT_SF"/>
    <property type="match status" value="1"/>
</dbReference>
<dbReference type="SUPFAM" id="SSF55729">
    <property type="entry name" value="Acyl-CoA N-acyltransferases (Nat)"/>
    <property type="match status" value="1"/>
</dbReference>
<dbReference type="PANTHER" id="PTHR43877">
    <property type="entry name" value="AMINOALKYLPHOSPHONATE N-ACETYLTRANSFERASE-RELATED-RELATED"/>
    <property type="match status" value="1"/>
</dbReference>
<name>A0A544VQI1_9MYCO</name>
<dbReference type="Pfam" id="PF00583">
    <property type="entry name" value="Acetyltransf_1"/>
    <property type="match status" value="1"/>
</dbReference>
<protein>
    <submittedName>
        <fullName evidence="5">GNAT family N-acetyltransferase</fullName>
    </submittedName>
</protein>
<keyword evidence="1 5" id="KW-0808">Transferase</keyword>
<keyword evidence="6" id="KW-1185">Reference proteome</keyword>
<keyword evidence="2" id="KW-0012">Acyltransferase</keyword>
<sequence length="205" mass="21751">MTVEVTPAAEADLTELADVAARTFPLACPPSTGADDVAAFIAENLSAERFGEYLADSERVILTARDDHRISGYAMLIRGVIPDPDVQRAVPLRPAVELSKMYVLPDAHGAGVSAALMTTALDTSRALGAACVWLGVNQENQRAQRFYAKHGFAVSGTKTFRLGGHIENDYVMVHALIAHPRPSAPTTATSRAGTSCGTHPPTSPR</sequence>
<evidence type="ECO:0000256" key="1">
    <source>
        <dbReference type="ARBA" id="ARBA00022679"/>
    </source>
</evidence>
<evidence type="ECO:0000313" key="5">
    <source>
        <dbReference type="EMBL" id="TQR82235.1"/>
    </source>
</evidence>
<accession>A0A544VQI1</accession>
<dbReference type="Gene3D" id="3.40.630.30">
    <property type="match status" value="1"/>
</dbReference>
<evidence type="ECO:0000256" key="3">
    <source>
        <dbReference type="SAM" id="MobiDB-lite"/>
    </source>
</evidence>